<feature type="binding site" evidence="7">
    <location>
        <begin position="91"/>
        <end position="93"/>
    </location>
    <ligand>
        <name>FMN</name>
        <dbReference type="ChEBI" id="CHEBI:58210"/>
    </ligand>
</feature>
<evidence type="ECO:0000256" key="7">
    <source>
        <dbReference type="PIRSR" id="PIRSR000138-2"/>
    </source>
</evidence>
<evidence type="ECO:0000256" key="2">
    <source>
        <dbReference type="ARBA" id="ARBA00022630"/>
    </source>
</evidence>
<dbReference type="PANTHER" id="PTHR10578">
    <property type="entry name" value="S -2-HYDROXY-ACID OXIDASE-RELATED"/>
    <property type="match status" value="1"/>
</dbReference>
<organism evidence="9 10">
    <name type="scientific">Neoroseomonas soli</name>
    <dbReference type="NCBI Taxonomy" id="1081025"/>
    <lineage>
        <taxon>Bacteria</taxon>
        <taxon>Pseudomonadati</taxon>
        <taxon>Pseudomonadota</taxon>
        <taxon>Alphaproteobacteria</taxon>
        <taxon>Acetobacterales</taxon>
        <taxon>Acetobacteraceae</taxon>
        <taxon>Neoroseomonas</taxon>
    </lineage>
</organism>
<dbReference type="InterPro" id="IPR012133">
    <property type="entry name" value="Alpha-hydoxy_acid_DH_FMN"/>
</dbReference>
<dbReference type="PROSITE" id="PS51349">
    <property type="entry name" value="FMN_HYDROXY_ACID_DH_2"/>
    <property type="match status" value="1"/>
</dbReference>
<feature type="active site" description="Proton acceptor" evidence="6">
    <location>
        <position position="251"/>
    </location>
</feature>
<comment type="similarity">
    <text evidence="5">Belongs to the FMN-dependent alpha-hydroxy acid dehydrogenase family.</text>
</comment>
<feature type="binding site" evidence="7">
    <location>
        <position position="171"/>
    </location>
    <ligand>
        <name>FMN</name>
        <dbReference type="ChEBI" id="CHEBI:58210"/>
    </ligand>
</feature>
<dbReference type="GO" id="GO:0004459">
    <property type="term" value="F:L-lactate dehydrogenase (NAD+) activity"/>
    <property type="evidence" value="ECO:0007669"/>
    <property type="project" value="TreeGrafter"/>
</dbReference>
<protein>
    <submittedName>
        <fullName evidence="9">Alpha-hydroxy-acid oxidizing protein</fullName>
    </submittedName>
</protein>
<dbReference type="SUPFAM" id="SSF51395">
    <property type="entry name" value="FMN-linked oxidoreductases"/>
    <property type="match status" value="1"/>
</dbReference>
<reference evidence="9" key="1">
    <citation type="submission" date="2020-01" db="EMBL/GenBank/DDBJ databases">
        <authorList>
            <person name="Rat A."/>
        </authorList>
    </citation>
    <scope>NUCLEOTIDE SEQUENCE</scope>
    <source>
        <strain evidence="9">LMG 31231</strain>
    </source>
</reference>
<comment type="caution">
    <text evidence="9">The sequence shown here is derived from an EMBL/GenBank/DDBJ whole genome shotgun (WGS) entry which is preliminary data.</text>
</comment>
<keyword evidence="2 7" id="KW-0285">Flavoprotein</keyword>
<feature type="binding site" evidence="7">
    <location>
        <position position="180"/>
    </location>
    <ligand>
        <name>glyoxylate</name>
        <dbReference type="ChEBI" id="CHEBI:36655"/>
    </ligand>
</feature>
<feature type="domain" description="FMN hydroxy acid dehydrogenase" evidence="8">
    <location>
        <begin position="12"/>
        <end position="356"/>
    </location>
</feature>
<feature type="binding site" evidence="7">
    <location>
        <position position="38"/>
    </location>
    <ligand>
        <name>glyoxylate</name>
        <dbReference type="ChEBI" id="CHEBI:36655"/>
    </ligand>
</feature>
<evidence type="ECO:0000256" key="6">
    <source>
        <dbReference type="PIRSR" id="PIRSR000138-1"/>
    </source>
</evidence>
<name>A0A9X9WSU9_9PROT</name>
<feature type="binding site" evidence="7">
    <location>
        <position position="251"/>
    </location>
    <ligand>
        <name>glyoxylate</name>
        <dbReference type="ChEBI" id="CHEBI:36655"/>
    </ligand>
</feature>
<dbReference type="InterPro" id="IPR037396">
    <property type="entry name" value="FMN_HAD"/>
</dbReference>
<feature type="binding site" evidence="7">
    <location>
        <position position="143"/>
    </location>
    <ligand>
        <name>FMN</name>
        <dbReference type="ChEBI" id="CHEBI:58210"/>
    </ligand>
</feature>
<feature type="binding site" evidence="7">
    <location>
        <begin position="305"/>
        <end position="306"/>
    </location>
    <ligand>
        <name>FMN</name>
        <dbReference type="ChEBI" id="CHEBI:58210"/>
    </ligand>
</feature>
<dbReference type="AlphaFoldDB" id="A0A9X9WSU9"/>
<reference evidence="9" key="2">
    <citation type="journal article" date="2021" name="Syst. Appl. Microbiol.">
        <title>Roseomonas hellenica sp. nov., isolated from roots of wild-growing Alkanna tinctoria.</title>
        <authorList>
            <person name="Rat A."/>
            <person name="Naranjo H.D."/>
            <person name="Lebbe L."/>
            <person name="Cnockaert M."/>
            <person name="Krigas N."/>
            <person name="Grigoriadou K."/>
            <person name="Maloupa E."/>
            <person name="Willems A."/>
        </authorList>
    </citation>
    <scope>NUCLEOTIDE SEQUENCE</scope>
    <source>
        <strain evidence="9">LMG 31231</strain>
    </source>
</reference>
<sequence length="376" mass="40273">MPTTVTPEAMAAMETKYLALHEFVKVAKTRLDANLWDYVTGATETETTMRRNRMGIDSIAFRPRVLRDVSSIDSTSTLFGKKIRLPVLLAPVGGLESIAVGANGSVTAGEGASAFGAPIMVSSVTQPGLEQAAAATPGMKIFQLYVRGDAAFIEDSIQRSIAAGYDAFCLTVDTAIYSRRERDIVRRFAKPWRATATGDAQRHQAALNWDDVKRIKDRHPTLPLILKGIATAEDAVIACEHGAEVVYVSNHGGRQLDAGRGSIEVLPEVVQAVAGRAKVWVDGGFSRGTDVVKALCMGAELVGLGRLYCYALAADGAPGVVRLLEILENEIRSCLGLLGVTAYDQLGPSFVHPAAPTNLPHVHSAFPLLRLEDSGY</sequence>
<dbReference type="Gene3D" id="3.20.20.70">
    <property type="entry name" value="Aldolase class I"/>
    <property type="match status" value="1"/>
</dbReference>
<dbReference type="InterPro" id="IPR013785">
    <property type="entry name" value="Aldolase_TIM"/>
</dbReference>
<dbReference type="CDD" id="cd02809">
    <property type="entry name" value="alpha_hydroxyacid_oxid_FMN"/>
    <property type="match status" value="1"/>
</dbReference>
<accession>A0A9X9WSU9</accession>
<keyword evidence="10" id="KW-1185">Reference proteome</keyword>
<dbReference type="PIRSF" id="PIRSF000138">
    <property type="entry name" value="Al-hdrx_acd_dh"/>
    <property type="match status" value="1"/>
</dbReference>
<feature type="binding site" evidence="7">
    <location>
        <position position="249"/>
    </location>
    <ligand>
        <name>FMN</name>
        <dbReference type="ChEBI" id="CHEBI:58210"/>
    </ligand>
</feature>
<keyword evidence="3 7" id="KW-0288">FMN</keyword>
<evidence type="ECO:0000256" key="1">
    <source>
        <dbReference type="ARBA" id="ARBA00001917"/>
    </source>
</evidence>
<evidence type="ECO:0000313" key="9">
    <source>
        <dbReference type="EMBL" id="MBR0670228.1"/>
    </source>
</evidence>
<keyword evidence="4" id="KW-0560">Oxidoreductase</keyword>
<evidence type="ECO:0000256" key="5">
    <source>
        <dbReference type="ARBA" id="ARBA00024042"/>
    </source>
</evidence>
<dbReference type="Pfam" id="PF01070">
    <property type="entry name" value="FMN_dh"/>
    <property type="match status" value="1"/>
</dbReference>
<dbReference type="GO" id="GO:0009060">
    <property type="term" value="P:aerobic respiration"/>
    <property type="evidence" value="ECO:0007669"/>
    <property type="project" value="TreeGrafter"/>
</dbReference>
<dbReference type="Proteomes" id="UP001138751">
    <property type="component" value="Unassembled WGS sequence"/>
</dbReference>
<feature type="binding site" evidence="7">
    <location>
        <position position="227"/>
    </location>
    <ligand>
        <name>FMN</name>
        <dbReference type="ChEBI" id="CHEBI:58210"/>
    </ligand>
</feature>
<dbReference type="RefSeq" id="WP_211860600.1">
    <property type="nucleotide sequence ID" value="NZ_JAAEDM010000005.1"/>
</dbReference>
<dbReference type="EMBL" id="JAAEDM010000005">
    <property type="protein sequence ID" value="MBR0670228.1"/>
    <property type="molecule type" value="Genomic_DNA"/>
</dbReference>
<feature type="binding site" evidence="7">
    <location>
        <position position="145"/>
    </location>
    <ligand>
        <name>glyoxylate</name>
        <dbReference type="ChEBI" id="CHEBI:36655"/>
    </ligand>
</feature>
<evidence type="ECO:0000256" key="4">
    <source>
        <dbReference type="ARBA" id="ARBA00023002"/>
    </source>
</evidence>
<dbReference type="InterPro" id="IPR000262">
    <property type="entry name" value="FMN-dep_DH"/>
</dbReference>
<comment type="cofactor">
    <cofactor evidence="1">
        <name>FMN</name>
        <dbReference type="ChEBI" id="CHEBI:58210"/>
    </cofactor>
</comment>
<dbReference type="PANTHER" id="PTHR10578:SF107">
    <property type="entry name" value="2-HYDROXYACID OXIDASE 1"/>
    <property type="match status" value="1"/>
</dbReference>
<feature type="binding site" evidence="7">
    <location>
        <position position="254"/>
    </location>
    <ligand>
        <name>glyoxylate</name>
        <dbReference type="ChEBI" id="CHEBI:36655"/>
    </ligand>
</feature>
<evidence type="ECO:0000259" key="8">
    <source>
        <dbReference type="PROSITE" id="PS51349"/>
    </source>
</evidence>
<proteinExistence type="inferred from homology"/>
<dbReference type="PROSITE" id="PS00557">
    <property type="entry name" value="FMN_HYDROXY_ACID_DH_1"/>
    <property type="match status" value="1"/>
</dbReference>
<gene>
    <name evidence="9" type="ORF">GXW76_03505</name>
</gene>
<feature type="binding site" evidence="7">
    <location>
        <position position="122"/>
    </location>
    <ligand>
        <name>FMN</name>
        <dbReference type="ChEBI" id="CHEBI:58210"/>
    </ligand>
</feature>
<evidence type="ECO:0000256" key="3">
    <source>
        <dbReference type="ARBA" id="ARBA00022643"/>
    </source>
</evidence>
<dbReference type="GO" id="GO:0005886">
    <property type="term" value="C:plasma membrane"/>
    <property type="evidence" value="ECO:0007669"/>
    <property type="project" value="TreeGrafter"/>
</dbReference>
<dbReference type="InterPro" id="IPR008259">
    <property type="entry name" value="FMN_hydac_DH_AS"/>
</dbReference>
<evidence type="ECO:0000313" key="10">
    <source>
        <dbReference type="Proteomes" id="UP001138751"/>
    </source>
</evidence>
<dbReference type="GO" id="GO:0010181">
    <property type="term" value="F:FMN binding"/>
    <property type="evidence" value="ECO:0007669"/>
    <property type="project" value="InterPro"/>
</dbReference>